<dbReference type="CDD" id="cd00041">
    <property type="entry name" value="CUB"/>
    <property type="match status" value="1"/>
</dbReference>
<dbReference type="SUPFAM" id="SSF49854">
    <property type="entry name" value="Spermadhesin, CUB domain"/>
    <property type="match status" value="1"/>
</dbReference>
<feature type="compositionally biased region" description="Low complexity" evidence="4">
    <location>
        <begin position="304"/>
        <end position="317"/>
    </location>
</feature>
<keyword evidence="1" id="KW-0677">Repeat</keyword>
<reference evidence="7" key="1">
    <citation type="submission" date="2022-01" db="EMBL/GenBank/DDBJ databases">
        <authorList>
            <person name="Braso-Vives M."/>
        </authorList>
    </citation>
    <scope>NUCLEOTIDE SEQUENCE</scope>
</reference>
<evidence type="ECO:0000256" key="2">
    <source>
        <dbReference type="ARBA" id="ARBA00023157"/>
    </source>
</evidence>
<dbReference type="GO" id="GO:0016020">
    <property type="term" value="C:membrane"/>
    <property type="evidence" value="ECO:0007669"/>
    <property type="project" value="InterPro"/>
</dbReference>
<evidence type="ECO:0000259" key="6">
    <source>
        <dbReference type="PROSITE" id="PS50060"/>
    </source>
</evidence>
<evidence type="ECO:0000313" key="7">
    <source>
        <dbReference type="EMBL" id="CAH1274193.1"/>
    </source>
</evidence>
<proteinExistence type="predicted"/>
<dbReference type="PROSITE" id="PS01180">
    <property type="entry name" value="CUB"/>
    <property type="match status" value="1"/>
</dbReference>
<dbReference type="Pfam" id="PF00431">
    <property type="entry name" value="CUB"/>
    <property type="match status" value="1"/>
</dbReference>
<dbReference type="InterPro" id="IPR000998">
    <property type="entry name" value="MAM_dom"/>
</dbReference>
<feature type="domain" description="CUB" evidence="5">
    <location>
        <begin position="448"/>
        <end position="524"/>
    </location>
</feature>
<dbReference type="Pfam" id="PF00629">
    <property type="entry name" value="MAM"/>
    <property type="match status" value="3"/>
</dbReference>
<dbReference type="Gene3D" id="2.60.120.290">
    <property type="entry name" value="Spermadhesin, CUB domain"/>
    <property type="match status" value="1"/>
</dbReference>
<dbReference type="SMART" id="SM00137">
    <property type="entry name" value="MAM"/>
    <property type="match status" value="3"/>
</dbReference>
<dbReference type="PRINTS" id="PR00020">
    <property type="entry name" value="MAMDOMAIN"/>
</dbReference>
<dbReference type="InterPro" id="IPR000859">
    <property type="entry name" value="CUB_dom"/>
</dbReference>
<gene>
    <name evidence="7" type="primary">MAMDC2</name>
    <name evidence="7" type="ORF">BLAG_LOCUS25301</name>
</gene>
<dbReference type="Gene3D" id="2.60.120.200">
    <property type="match status" value="3"/>
</dbReference>
<dbReference type="CDD" id="cd06263">
    <property type="entry name" value="MAM"/>
    <property type="match status" value="3"/>
</dbReference>
<feature type="domain" description="MAM" evidence="6">
    <location>
        <begin position="1"/>
        <end position="112"/>
    </location>
</feature>
<dbReference type="PANTHER" id="PTHR23282:SF148">
    <property type="entry name" value="MAM DOMAIN-CONTAINING PROTEIN"/>
    <property type="match status" value="1"/>
</dbReference>
<dbReference type="AlphaFoldDB" id="A0A8K0AJ53"/>
<evidence type="ECO:0000256" key="1">
    <source>
        <dbReference type="ARBA" id="ARBA00022737"/>
    </source>
</evidence>
<evidence type="ECO:0000256" key="4">
    <source>
        <dbReference type="SAM" id="MobiDB-lite"/>
    </source>
</evidence>
<dbReference type="PANTHER" id="PTHR23282">
    <property type="entry name" value="APICAL ENDOSOMAL GLYCOPROTEIN PRECURSOR"/>
    <property type="match status" value="1"/>
</dbReference>
<dbReference type="FunFam" id="2.60.120.200:FF:000182">
    <property type="entry name" value="MAM and LDL-receptor class A domain-containing protein 1"/>
    <property type="match status" value="2"/>
</dbReference>
<feature type="domain" description="MAM" evidence="6">
    <location>
        <begin position="280"/>
        <end position="439"/>
    </location>
</feature>
<dbReference type="OrthoDB" id="412155at2759"/>
<dbReference type="Proteomes" id="UP000838412">
    <property type="component" value="Chromosome 9"/>
</dbReference>
<name>A0A8K0AJ53_BRALA</name>
<sequence length="620" mass="68886">MYIESTGQRPRDVARLISPSLPSTIKCLEFWYHMYGDSTEELNVYQRSTFSSQLGTPIWSQTGDQGDVWQQATINVVAVSNFNVVFEGVRGTSYRGDIAIDDVSFRSTPCNGGGVPNCNFDTTLCGYDQDITDDFDWTREQGSTQTSSTGPSSDHTTGSGYYMYIETSSPQAIGDVARLVTPSIPNDIKCLEFWYHMYGDHAEELNVYQRPTFSSQLGNPIWSQTGEQGNSWLQARVDLVATSSFCVIFEGVRGTSFRGDIAIDDVSFSSTSCVAAVGGGDCDFDTNVCSYQQDDTDDFDWTRQQGSTQSPSTGPSSDHTTGSGYYMYIEASGPQQRGDVARLISPVLSSDTRCLEFSYHMYGSDTKDLHVYLRPTDSFLQETLVWSQTGDQGDVWQQARVNLVAANNFNIVFEGVRGNDFRGDIAIDDVTFRTTSCDGTPTTTPDTCGNPTDLTTDTAMFTSPNYGISNYPDDSSCSWMIISPIGTRILLSFSSFSLEPYTGCVYDYVTVYDGDSESSSSINCDNDYNDGYNTPTYNYHSYEYSDNSRIDYNTCNNNTRNNDAITINNTQGAVHRKCNNGHTIFNNPHNDNNNTVCYNTRIYSSRKNDDPRCFDSYCSS</sequence>
<dbReference type="InterPro" id="IPR051560">
    <property type="entry name" value="MAM_domain-containing"/>
</dbReference>
<keyword evidence="8" id="KW-1185">Reference proteome</keyword>
<evidence type="ECO:0000259" key="5">
    <source>
        <dbReference type="PROSITE" id="PS01180"/>
    </source>
</evidence>
<keyword evidence="2" id="KW-1015">Disulfide bond</keyword>
<dbReference type="SUPFAM" id="SSF49899">
    <property type="entry name" value="Concanavalin A-like lectins/glucanases"/>
    <property type="match status" value="3"/>
</dbReference>
<accession>A0A8K0AJ53</accession>
<dbReference type="EMBL" id="OV696694">
    <property type="protein sequence ID" value="CAH1274193.1"/>
    <property type="molecule type" value="Genomic_DNA"/>
</dbReference>
<evidence type="ECO:0000256" key="3">
    <source>
        <dbReference type="PROSITE-ProRule" id="PRU00059"/>
    </source>
</evidence>
<feature type="domain" description="MAM" evidence="6">
    <location>
        <begin position="116"/>
        <end position="275"/>
    </location>
</feature>
<protein>
    <submittedName>
        <fullName evidence="7">MAMDC2 protein</fullName>
    </submittedName>
</protein>
<comment type="caution">
    <text evidence="3">Lacks conserved residue(s) required for the propagation of feature annotation.</text>
</comment>
<dbReference type="InterPro" id="IPR013320">
    <property type="entry name" value="ConA-like_dom_sf"/>
</dbReference>
<evidence type="ECO:0000313" key="8">
    <source>
        <dbReference type="Proteomes" id="UP000838412"/>
    </source>
</evidence>
<organism evidence="7 8">
    <name type="scientific">Branchiostoma lanceolatum</name>
    <name type="common">Common lancelet</name>
    <name type="synonym">Amphioxus lanceolatum</name>
    <dbReference type="NCBI Taxonomy" id="7740"/>
    <lineage>
        <taxon>Eukaryota</taxon>
        <taxon>Metazoa</taxon>
        <taxon>Chordata</taxon>
        <taxon>Cephalochordata</taxon>
        <taxon>Leptocardii</taxon>
        <taxon>Amphioxiformes</taxon>
        <taxon>Branchiostomatidae</taxon>
        <taxon>Branchiostoma</taxon>
    </lineage>
</organism>
<dbReference type="SMART" id="SM00042">
    <property type="entry name" value="CUB"/>
    <property type="match status" value="1"/>
</dbReference>
<dbReference type="InterPro" id="IPR035914">
    <property type="entry name" value="Sperma_CUB_dom_sf"/>
</dbReference>
<dbReference type="PROSITE" id="PS50060">
    <property type="entry name" value="MAM_2"/>
    <property type="match status" value="3"/>
</dbReference>
<feature type="region of interest" description="Disordered" evidence="4">
    <location>
        <begin position="300"/>
        <end position="319"/>
    </location>
</feature>